<feature type="region of interest" description="Disordered" evidence="1">
    <location>
        <begin position="1"/>
        <end position="24"/>
    </location>
</feature>
<evidence type="ECO:0000256" key="1">
    <source>
        <dbReference type="SAM" id="MobiDB-lite"/>
    </source>
</evidence>
<accession>A0A2K9UZZ1</accession>
<sequence length="87" mass="9780">MAKIDRRHVDEKQDHNGSGADKHFESYGAYICPDEIEVTAKECNENGSVLHRGLNAEGWAHLFAKEEAYQQECEAQEAASDDGHFDE</sequence>
<proteinExistence type="predicted"/>
<reference evidence="2" key="1">
    <citation type="submission" date="2017-10" db="EMBL/GenBank/DDBJ databases">
        <title>Escherichia coli strain KP_ZA plasmid pBO_OXA-181, complete sequence.</title>
        <authorList>
            <person name="Gaibani P."/>
        </authorList>
    </citation>
    <scope>NUCLEOTIDE SEQUENCE</scope>
    <source>
        <strain evidence="2">BO15V</strain>
        <plasmid evidence="2">pKP_BO_OXA-181</plasmid>
    </source>
</reference>
<dbReference type="AlphaFoldDB" id="A0A2K9UZZ1"/>
<geneLocation type="plasmid" evidence="2">
    <name>pKP_BO_OXA-181</name>
</geneLocation>
<evidence type="ECO:0000313" key="2">
    <source>
        <dbReference type="EMBL" id="AUV50613.1"/>
    </source>
</evidence>
<organism evidence="2">
    <name type="scientific">Escherichia coli</name>
    <dbReference type="NCBI Taxonomy" id="562"/>
    <lineage>
        <taxon>Bacteria</taxon>
        <taxon>Pseudomonadati</taxon>
        <taxon>Pseudomonadota</taxon>
        <taxon>Gammaproteobacteria</taxon>
        <taxon>Enterobacterales</taxon>
        <taxon>Enterobacteriaceae</taxon>
        <taxon>Escherichia</taxon>
    </lineage>
</organism>
<dbReference type="RefSeq" id="WP_336433094.1">
    <property type="nucleotide sequence ID" value="NZ_MG228426.1"/>
</dbReference>
<name>A0A2K9UZZ1_ECOLX</name>
<feature type="compositionally biased region" description="Basic and acidic residues" evidence="1">
    <location>
        <begin position="7"/>
        <end position="24"/>
    </location>
</feature>
<dbReference type="EMBL" id="MG228426">
    <property type="protein sequence ID" value="AUV50613.1"/>
    <property type="molecule type" value="Genomic_DNA"/>
</dbReference>
<keyword evidence="2" id="KW-0614">Plasmid</keyword>
<protein>
    <submittedName>
        <fullName evidence="2">Uncharacterized protein</fullName>
    </submittedName>
</protein>